<dbReference type="GO" id="GO:0006508">
    <property type="term" value="P:proteolysis"/>
    <property type="evidence" value="ECO:0007669"/>
    <property type="project" value="UniProtKB-KW"/>
</dbReference>
<dbReference type="PANTHER" id="PTHR15910:SF1">
    <property type="entry name" value="ARCHAEMETZINCIN-2"/>
    <property type="match status" value="1"/>
</dbReference>
<evidence type="ECO:0000313" key="9">
    <source>
        <dbReference type="Proteomes" id="UP001174694"/>
    </source>
</evidence>
<comment type="cofactor">
    <cofactor evidence="1">
        <name>Zn(2+)</name>
        <dbReference type="ChEBI" id="CHEBI:29105"/>
    </cofactor>
</comment>
<evidence type="ECO:0000256" key="7">
    <source>
        <dbReference type="SAM" id="MobiDB-lite"/>
    </source>
</evidence>
<dbReference type="Pfam" id="PF07998">
    <property type="entry name" value="Peptidase_M54"/>
    <property type="match status" value="1"/>
</dbReference>
<dbReference type="EMBL" id="JANBVO010000034">
    <property type="protein sequence ID" value="KAJ9137538.1"/>
    <property type="molecule type" value="Genomic_DNA"/>
</dbReference>
<comment type="caution">
    <text evidence="8">The sequence shown here is derived from an EMBL/GenBank/DDBJ whole genome shotgun (WGS) entry which is preliminary data.</text>
</comment>
<dbReference type="Gene3D" id="3.40.390.10">
    <property type="entry name" value="Collagenase (Catalytic Domain)"/>
    <property type="match status" value="1"/>
</dbReference>
<dbReference type="InterPro" id="IPR012962">
    <property type="entry name" value="Pept_M54_archaemetzincn"/>
</dbReference>
<evidence type="ECO:0000256" key="4">
    <source>
        <dbReference type="ARBA" id="ARBA00022801"/>
    </source>
</evidence>
<dbReference type="InterPro" id="IPR024079">
    <property type="entry name" value="MetalloPept_cat_dom_sf"/>
</dbReference>
<evidence type="ECO:0000256" key="1">
    <source>
        <dbReference type="ARBA" id="ARBA00001947"/>
    </source>
</evidence>
<dbReference type="GO" id="GO:0046872">
    <property type="term" value="F:metal ion binding"/>
    <property type="evidence" value="ECO:0007669"/>
    <property type="project" value="UniProtKB-KW"/>
</dbReference>
<evidence type="ECO:0000256" key="2">
    <source>
        <dbReference type="ARBA" id="ARBA00022670"/>
    </source>
</evidence>
<feature type="compositionally biased region" description="Polar residues" evidence="7">
    <location>
        <begin position="39"/>
        <end position="49"/>
    </location>
</feature>
<accession>A0AA38VK59</accession>
<keyword evidence="2" id="KW-0645">Protease</keyword>
<keyword evidence="9" id="KW-1185">Reference proteome</keyword>
<dbReference type="AlphaFoldDB" id="A0AA38VK59"/>
<keyword evidence="5" id="KW-0862">Zinc</keyword>
<dbReference type="PANTHER" id="PTHR15910">
    <property type="entry name" value="ARCHAEMETZINCIN"/>
    <property type="match status" value="1"/>
</dbReference>
<proteinExistence type="predicted"/>
<evidence type="ECO:0000313" key="8">
    <source>
        <dbReference type="EMBL" id="KAJ9137538.1"/>
    </source>
</evidence>
<dbReference type="SUPFAM" id="SSF55486">
    <property type="entry name" value="Metalloproteases ('zincins'), catalytic domain"/>
    <property type="match status" value="1"/>
</dbReference>
<reference evidence="8" key="1">
    <citation type="submission" date="2022-07" db="EMBL/GenBank/DDBJ databases">
        <title>Fungi with potential for degradation of polypropylene.</title>
        <authorList>
            <person name="Gostincar C."/>
        </authorList>
    </citation>
    <scope>NUCLEOTIDE SEQUENCE</scope>
    <source>
        <strain evidence="8">EXF-13308</strain>
    </source>
</reference>
<dbReference type="CDD" id="cd11375">
    <property type="entry name" value="Peptidase_M54"/>
    <property type="match status" value="1"/>
</dbReference>
<dbReference type="GO" id="GO:0008237">
    <property type="term" value="F:metallopeptidase activity"/>
    <property type="evidence" value="ECO:0007669"/>
    <property type="project" value="UniProtKB-KW"/>
</dbReference>
<gene>
    <name evidence="8" type="ORF">NKR23_g9133</name>
</gene>
<keyword evidence="6" id="KW-0482">Metalloprotease</keyword>
<organism evidence="8 9">
    <name type="scientific">Pleurostoma richardsiae</name>
    <dbReference type="NCBI Taxonomy" id="41990"/>
    <lineage>
        <taxon>Eukaryota</taxon>
        <taxon>Fungi</taxon>
        <taxon>Dikarya</taxon>
        <taxon>Ascomycota</taxon>
        <taxon>Pezizomycotina</taxon>
        <taxon>Sordariomycetes</taxon>
        <taxon>Sordariomycetidae</taxon>
        <taxon>Calosphaeriales</taxon>
        <taxon>Pleurostomataceae</taxon>
        <taxon>Pleurostoma</taxon>
    </lineage>
</organism>
<evidence type="ECO:0000256" key="3">
    <source>
        <dbReference type="ARBA" id="ARBA00022723"/>
    </source>
</evidence>
<keyword evidence="3" id="KW-0479">Metal-binding</keyword>
<feature type="compositionally biased region" description="Basic and acidic residues" evidence="7">
    <location>
        <begin position="18"/>
        <end position="29"/>
    </location>
</feature>
<keyword evidence="4" id="KW-0378">Hydrolase</keyword>
<name>A0AA38VK59_9PEZI</name>
<dbReference type="Proteomes" id="UP001174694">
    <property type="component" value="Unassembled WGS sequence"/>
</dbReference>
<protein>
    <submittedName>
        <fullName evidence="8">Zinc ion binding</fullName>
    </submittedName>
</protein>
<evidence type="ECO:0000256" key="5">
    <source>
        <dbReference type="ARBA" id="ARBA00022833"/>
    </source>
</evidence>
<feature type="region of interest" description="Disordered" evidence="7">
    <location>
        <begin position="1"/>
        <end position="59"/>
    </location>
</feature>
<sequence length="445" mass="48715">MPKSKSAVCSHPSLHVDVSSHAEDAGFRRPDRKRRAAATTRSGRYTSGSPAEKTIDGATPEGEFSFTFPAPLVLPGDGLALDPRYPPQSLRSWLLAPARNKATSRKQTIYVTAPPRVEEDVSVMGSWTGPVIADSRHTRLSKLCPPKAEDVTEYLRAFYHGFTVREGPKALSFVPWETSFGSSEPEHVGLADGSICTRVRTRACPDGAFRRQLNLNDMLDAAIDLLPDDAYALLVLVDHDLYCDDDDDFCCGLAYGGSRVAIVSSARYHPALFKAQGVDQAHMWPASHCEAYVEALAGRRSEETLRPPTMDKSQTPLGAALEAAKAAGMARSSSGLQSVWLACLARTASHELGHCLGLDHCVYYACVMQGTAVIAEDHRQPPYLCPVCLSKLIAAVGDISREMEVRTYRLERYMAMIQVCERWKEVGVFAGHAAWMAKLVSRSQE</sequence>
<evidence type="ECO:0000256" key="6">
    <source>
        <dbReference type="ARBA" id="ARBA00023049"/>
    </source>
</evidence>